<evidence type="ECO:0000313" key="4">
    <source>
        <dbReference type="Proteomes" id="UP000628448"/>
    </source>
</evidence>
<gene>
    <name evidence="3" type="ORF">I5907_20820</name>
</gene>
<dbReference type="EMBL" id="JADWYR010000003">
    <property type="protein sequence ID" value="MBG9378688.1"/>
    <property type="molecule type" value="Genomic_DNA"/>
</dbReference>
<dbReference type="InterPro" id="IPR012429">
    <property type="entry name" value="HGSNAT_cat"/>
</dbReference>
<feature type="transmembrane region" description="Helical" evidence="1">
    <location>
        <begin position="197"/>
        <end position="218"/>
    </location>
</feature>
<evidence type="ECO:0000256" key="1">
    <source>
        <dbReference type="SAM" id="Phobius"/>
    </source>
</evidence>
<protein>
    <submittedName>
        <fullName evidence="3">DUF1624 domain-containing protein</fullName>
    </submittedName>
</protein>
<dbReference type="Proteomes" id="UP000628448">
    <property type="component" value="Unassembled WGS sequence"/>
</dbReference>
<accession>A0A931H0D7</accession>
<evidence type="ECO:0000259" key="2">
    <source>
        <dbReference type="Pfam" id="PF07786"/>
    </source>
</evidence>
<feature type="transmembrane region" description="Helical" evidence="1">
    <location>
        <begin position="230"/>
        <end position="247"/>
    </location>
</feature>
<keyword evidence="4" id="KW-1185">Reference proteome</keyword>
<feature type="transmembrane region" description="Helical" evidence="1">
    <location>
        <begin position="357"/>
        <end position="377"/>
    </location>
</feature>
<feature type="transmembrane region" description="Helical" evidence="1">
    <location>
        <begin position="316"/>
        <end position="337"/>
    </location>
</feature>
<dbReference type="RefSeq" id="WP_196992782.1">
    <property type="nucleotide sequence ID" value="NZ_JADWYR010000003.1"/>
</dbReference>
<feature type="transmembrane region" description="Helical" evidence="1">
    <location>
        <begin position="278"/>
        <end position="296"/>
    </location>
</feature>
<keyword evidence="1" id="KW-0472">Membrane</keyword>
<evidence type="ECO:0000313" key="3">
    <source>
        <dbReference type="EMBL" id="MBG9378688.1"/>
    </source>
</evidence>
<sequence length="397" mass="45273">MSNPGNQPAKRIVSIDILRGAVMIIMALDHVRDFFHIHAFDDDPTNLATTTPLLFFTRWITHFCAPVFLFLSGTSAFLAGQKKTTKEHSIFLIKRGLWLVFVELIVITLGWTFNPLYNVFILQVIWAIGCSMIILGLLVRTSLPVIFITGLIITAGHNIIDYIQPPQEGPAYVVYTILFKGAFAFFPYTAQRGFLDVYAILPWTGVMLLGYAAGKYFLPQVTAGKRKQALMTLGIATTLLFVVLRFINGYGDPKPWAAQTSVLYTIFSFVNTTKYPASLLYLCMTIGPALIVLSLIGHVQNRVSAILITYGRVPFLYYVLHFYLIHLFCVIAFFASGHGVHEIIDPNLPFLFRPVKYGFDLWVVYLVWIIVVVVLYWPCKWFNRYRATHRQWWLSYI</sequence>
<feature type="transmembrane region" description="Helical" evidence="1">
    <location>
        <begin position="92"/>
        <end position="113"/>
    </location>
</feature>
<keyword evidence="1" id="KW-1133">Transmembrane helix</keyword>
<feature type="transmembrane region" description="Helical" evidence="1">
    <location>
        <begin position="172"/>
        <end position="191"/>
    </location>
</feature>
<dbReference type="Pfam" id="PF07786">
    <property type="entry name" value="HGSNAT_cat"/>
    <property type="match status" value="1"/>
</dbReference>
<organism evidence="3 4">
    <name type="scientific">Panacibacter microcysteis</name>
    <dbReference type="NCBI Taxonomy" id="2793269"/>
    <lineage>
        <taxon>Bacteria</taxon>
        <taxon>Pseudomonadati</taxon>
        <taxon>Bacteroidota</taxon>
        <taxon>Chitinophagia</taxon>
        <taxon>Chitinophagales</taxon>
        <taxon>Chitinophagaceae</taxon>
        <taxon>Panacibacter</taxon>
    </lineage>
</organism>
<reference evidence="3" key="1">
    <citation type="submission" date="2020-11" db="EMBL/GenBank/DDBJ databases">
        <title>Bacterial whole genome sequence for Panacibacter sp. DH6.</title>
        <authorList>
            <person name="Le V."/>
            <person name="Ko S."/>
            <person name="Ahn C.-Y."/>
            <person name="Oh H.-M."/>
        </authorList>
    </citation>
    <scope>NUCLEOTIDE SEQUENCE</scope>
    <source>
        <strain evidence="3">DH6</strain>
    </source>
</reference>
<dbReference type="AlphaFoldDB" id="A0A931H0D7"/>
<feature type="transmembrane region" description="Helical" evidence="1">
    <location>
        <begin position="59"/>
        <end position="80"/>
    </location>
</feature>
<feature type="domain" description="Heparan-alpha-glucosaminide N-acetyltransferase catalytic" evidence="2">
    <location>
        <begin position="11"/>
        <end position="226"/>
    </location>
</feature>
<feature type="transmembrane region" description="Helical" evidence="1">
    <location>
        <begin position="119"/>
        <end position="139"/>
    </location>
</feature>
<proteinExistence type="predicted"/>
<name>A0A931H0D7_9BACT</name>
<dbReference type="PANTHER" id="PTHR40407">
    <property type="entry name" value="MEMBRANE PROTEIN-LIKE PROTEIN"/>
    <property type="match status" value="1"/>
</dbReference>
<comment type="caution">
    <text evidence="3">The sequence shown here is derived from an EMBL/GenBank/DDBJ whole genome shotgun (WGS) entry which is preliminary data.</text>
</comment>
<keyword evidence="1" id="KW-0812">Transmembrane</keyword>
<dbReference type="PANTHER" id="PTHR40407:SF1">
    <property type="entry name" value="HEPARAN-ALPHA-GLUCOSAMINIDE N-ACETYLTRANSFERASE CATALYTIC DOMAIN-CONTAINING PROTEIN"/>
    <property type="match status" value="1"/>
</dbReference>